<organism evidence="2 3">
    <name type="scientific">Methanolapillus millepedarum</name>
    <dbReference type="NCBI Taxonomy" id="3028296"/>
    <lineage>
        <taxon>Archaea</taxon>
        <taxon>Methanobacteriati</taxon>
        <taxon>Methanobacteriota</taxon>
        <taxon>Stenosarchaea group</taxon>
        <taxon>Methanomicrobia</taxon>
        <taxon>Methanosarcinales</taxon>
        <taxon>Methanosarcinaceae</taxon>
        <taxon>Methanolapillus</taxon>
    </lineage>
</organism>
<feature type="transmembrane region" description="Helical" evidence="1">
    <location>
        <begin position="188"/>
        <end position="214"/>
    </location>
</feature>
<feature type="transmembrane region" description="Helical" evidence="1">
    <location>
        <begin position="109"/>
        <end position="130"/>
    </location>
</feature>
<name>A0AA96ZV68_9EURY</name>
<keyword evidence="1" id="KW-0812">Transmembrane</keyword>
<sequence length="269" mass="29887">MSMDIFKQSTKKAFTSYKMNFVSFFVGAFILLLFSLIVMAMYTYALYADILSFNMSLAITVIALIGVILLPPLLYGLSYMGVKGTRSPEVAASDIFFAFRSKDRFIRSMGFGAITLTLGVIVFIIAQGILYVFSLSPAHLDWLAFIIIIGLSLLVLVFVLYPLAIFVMDAPKGIQYSFSESFSIMKSYTSGTVVAILFATVVNWICFIIPVAIVCGYLDFMNGHIAYPEELVTIVTLILLILTLPFTVVFLAYMVKDTRPTIKDTAEEV</sequence>
<gene>
    <name evidence="2" type="ORF">MsAc7_00390</name>
</gene>
<evidence type="ECO:0000313" key="2">
    <source>
        <dbReference type="EMBL" id="WNY24517.1"/>
    </source>
</evidence>
<dbReference type="RefSeq" id="WP_338102605.1">
    <property type="nucleotide sequence ID" value="NZ_CP131060.1"/>
</dbReference>
<dbReference type="GeneID" id="89229163"/>
<feature type="transmembrane region" description="Helical" evidence="1">
    <location>
        <begin position="21"/>
        <end position="45"/>
    </location>
</feature>
<keyword evidence="1" id="KW-1133">Transmembrane helix</keyword>
<accession>A0AA96ZV68</accession>
<keyword evidence="1" id="KW-0472">Membrane</keyword>
<dbReference type="Proteomes" id="UP001303587">
    <property type="component" value="Chromosome"/>
</dbReference>
<evidence type="ECO:0000256" key="1">
    <source>
        <dbReference type="SAM" id="Phobius"/>
    </source>
</evidence>
<feature type="transmembrane region" description="Helical" evidence="1">
    <location>
        <begin position="142"/>
        <end position="167"/>
    </location>
</feature>
<feature type="transmembrane region" description="Helical" evidence="1">
    <location>
        <begin position="234"/>
        <end position="255"/>
    </location>
</feature>
<dbReference type="EMBL" id="CP131060">
    <property type="protein sequence ID" value="WNY24517.1"/>
    <property type="molecule type" value="Genomic_DNA"/>
</dbReference>
<protein>
    <submittedName>
        <fullName evidence="2">Uncharacterized protein</fullName>
    </submittedName>
</protein>
<keyword evidence="3" id="KW-1185">Reference proteome</keyword>
<feature type="transmembrane region" description="Helical" evidence="1">
    <location>
        <begin position="57"/>
        <end position="77"/>
    </location>
</feature>
<evidence type="ECO:0000313" key="3">
    <source>
        <dbReference type="Proteomes" id="UP001303587"/>
    </source>
</evidence>
<dbReference type="AlphaFoldDB" id="A0AA96ZV68"/>
<reference evidence="2 3" key="1">
    <citation type="submission" date="2023-07" db="EMBL/GenBank/DDBJ databases">
        <title>Closed genoem sequence of Methanosarcinaceae archaeon Ac7.</title>
        <authorList>
            <person name="Poehlein A."/>
            <person name="Protasov E."/>
            <person name="Platt K."/>
            <person name="Reeh H."/>
            <person name="Daniel R."/>
            <person name="Brune A."/>
        </authorList>
    </citation>
    <scope>NUCLEOTIDE SEQUENCE [LARGE SCALE GENOMIC DNA]</scope>
    <source>
        <strain evidence="2 3">Ac7</strain>
    </source>
</reference>
<proteinExistence type="predicted"/>